<dbReference type="PANTHER" id="PTHR33885">
    <property type="entry name" value="PHAGE SHOCK PROTEIN C"/>
    <property type="match status" value="1"/>
</dbReference>
<protein>
    <submittedName>
        <fullName evidence="8">PspC domain-containing protein</fullName>
    </submittedName>
</protein>
<keyword evidence="5 6" id="KW-0472">Membrane</keyword>
<dbReference type="OrthoDB" id="9815286at2"/>
<feature type="transmembrane region" description="Helical" evidence="6">
    <location>
        <begin position="37"/>
        <end position="59"/>
    </location>
</feature>
<evidence type="ECO:0000259" key="7">
    <source>
        <dbReference type="Pfam" id="PF04024"/>
    </source>
</evidence>
<comment type="caution">
    <text evidence="8">The sequence shown here is derived from an EMBL/GenBank/DDBJ whole genome shotgun (WGS) entry which is preliminary data.</text>
</comment>
<keyword evidence="4 6" id="KW-1133">Transmembrane helix</keyword>
<sequence length="62" mass="6799">MGDNQKKLYRSDTDKMLCGVCGGIGEYFDVDATIVRLLWVLLTCSGPGIIAYIIAALIIPRH</sequence>
<proteinExistence type="predicted"/>
<dbReference type="RefSeq" id="WP_120198668.1">
    <property type="nucleotide sequence ID" value="NZ_MCIA01000034.1"/>
</dbReference>
<evidence type="ECO:0000256" key="5">
    <source>
        <dbReference type="ARBA" id="ARBA00023136"/>
    </source>
</evidence>
<evidence type="ECO:0000256" key="6">
    <source>
        <dbReference type="SAM" id="Phobius"/>
    </source>
</evidence>
<accession>A0A419STY6</accession>
<evidence type="ECO:0000256" key="1">
    <source>
        <dbReference type="ARBA" id="ARBA00004162"/>
    </source>
</evidence>
<dbReference type="InterPro" id="IPR052027">
    <property type="entry name" value="PspC"/>
</dbReference>
<dbReference type="GO" id="GO:0005886">
    <property type="term" value="C:plasma membrane"/>
    <property type="evidence" value="ECO:0007669"/>
    <property type="project" value="UniProtKB-SubCell"/>
</dbReference>
<keyword evidence="2" id="KW-1003">Cell membrane</keyword>
<evidence type="ECO:0000256" key="2">
    <source>
        <dbReference type="ARBA" id="ARBA00022475"/>
    </source>
</evidence>
<keyword evidence="3 6" id="KW-0812">Transmembrane</keyword>
<dbReference type="Pfam" id="PF04024">
    <property type="entry name" value="PspC"/>
    <property type="match status" value="1"/>
</dbReference>
<name>A0A419STY6_9FIRM</name>
<evidence type="ECO:0000313" key="8">
    <source>
        <dbReference type="EMBL" id="RKD28710.1"/>
    </source>
</evidence>
<keyword evidence="9" id="KW-1185">Reference proteome</keyword>
<comment type="subcellular location">
    <subcellularLocation>
        <location evidence="1">Cell membrane</location>
        <topology evidence="1">Single-pass membrane protein</topology>
    </subcellularLocation>
</comment>
<dbReference type="InterPro" id="IPR007168">
    <property type="entry name" value="Phageshock_PspC_N"/>
</dbReference>
<dbReference type="PANTHER" id="PTHR33885:SF3">
    <property type="entry name" value="PHAGE SHOCK PROTEIN C"/>
    <property type="match status" value="1"/>
</dbReference>
<organism evidence="8 9">
    <name type="scientific">Lacrimispora algidixylanolytica</name>
    <dbReference type="NCBI Taxonomy" id="94868"/>
    <lineage>
        <taxon>Bacteria</taxon>
        <taxon>Bacillati</taxon>
        <taxon>Bacillota</taxon>
        <taxon>Clostridia</taxon>
        <taxon>Lachnospirales</taxon>
        <taxon>Lachnospiraceae</taxon>
        <taxon>Lacrimispora</taxon>
    </lineage>
</organism>
<feature type="domain" description="Phage shock protein PspC N-terminal" evidence="7">
    <location>
        <begin position="6"/>
        <end position="61"/>
    </location>
</feature>
<evidence type="ECO:0000256" key="4">
    <source>
        <dbReference type="ARBA" id="ARBA00022989"/>
    </source>
</evidence>
<dbReference type="EMBL" id="MCIA01000034">
    <property type="protein sequence ID" value="RKD28710.1"/>
    <property type="molecule type" value="Genomic_DNA"/>
</dbReference>
<evidence type="ECO:0000256" key="3">
    <source>
        <dbReference type="ARBA" id="ARBA00022692"/>
    </source>
</evidence>
<dbReference type="AlphaFoldDB" id="A0A419STY6"/>
<reference evidence="8 9" key="1">
    <citation type="submission" date="2016-08" db="EMBL/GenBank/DDBJ databases">
        <title>A new outlook on sporulation: Clostridium algidixylanolyticum.</title>
        <authorList>
            <person name="Poppleton D.I."/>
            <person name="Gribaldo S."/>
        </authorList>
    </citation>
    <scope>NUCLEOTIDE SEQUENCE [LARGE SCALE GENOMIC DNA]</scope>
    <source>
        <strain evidence="8 9">SPL73</strain>
    </source>
</reference>
<dbReference type="Proteomes" id="UP000284277">
    <property type="component" value="Unassembled WGS sequence"/>
</dbReference>
<evidence type="ECO:0000313" key="9">
    <source>
        <dbReference type="Proteomes" id="UP000284277"/>
    </source>
</evidence>
<gene>
    <name evidence="8" type="ORF">BET01_10900</name>
</gene>